<evidence type="ECO:0000256" key="2">
    <source>
        <dbReference type="SAM" id="SignalP"/>
    </source>
</evidence>
<dbReference type="AlphaFoldDB" id="A0A9W8G3X1"/>
<reference evidence="3" key="1">
    <citation type="submission" date="2022-07" db="EMBL/GenBank/DDBJ databases">
        <title>Phylogenomic reconstructions and comparative analyses of Kickxellomycotina fungi.</title>
        <authorList>
            <person name="Reynolds N.K."/>
            <person name="Stajich J.E."/>
            <person name="Barry K."/>
            <person name="Grigoriev I.V."/>
            <person name="Crous P."/>
            <person name="Smith M.E."/>
        </authorList>
    </citation>
    <scope>NUCLEOTIDE SEQUENCE</scope>
    <source>
        <strain evidence="3">NRRL 3115</strain>
    </source>
</reference>
<dbReference type="OrthoDB" id="5592632at2759"/>
<evidence type="ECO:0000256" key="1">
    <source>
        <dbReference type="SAM" id="MobiDB-lite"/>
    </source>
</evidence>
<dbReference type="EMBL" id="JANBTW010000074">
    <property type="protein sequence ID" value="KAJ2672910.1"/>
    <property type="molecule type" value="Genomic_DNA"/>
</dbReference>
<feature type="signal peptide" evidence="2">
    <location>
        <begin position="1"/>
        <end position="19"/>
    </location>
</feature>
<accession>A0A9W8G3X1</accession>
<name>A0A9W8G3X1_9FUNG</name>
<protein>
    <submittedName>
        <fullName evidence="3">Uncharacterized protein</fullName>
    </submittedName>
</protein>
<feature type="compositionally biased region" description="Low complexity" evidence="1">
    <location>
        <begin position="111"/>
        <end position="170"/>
    </location>
</feature>
<comment type="caution">
    <text evidence="3">The sequence shown here is derived from an EMBL/GenBank/DDBJ whole genome shotgun (WGS) entry which is preliminary data.</text>
</comment>
<sequence length="176" mass="16882">MQFSKIFVAVAAIASSALALDWTSDATLACAKSNWASIKAKADPMMGMAGAILNSEQQAALSSLLGGASTMPANPSDEFLRALPNAIPASVLDMIGGSIVESCLKTAGSSAAPTSAAPTSAAPTSAAPTSAAPTSAAPTSAAPTSAAPTTAAPTTAASSADTGATSSAPAKCVPRA</sequence>
<evidence type="ECO:0000313" key="4">
    <source>
        <dbReference type="Proteomes" id="UP001151518"/>
    </source>
</evidence>
<keyword evidence="2" id="KW-0732">Signal</keyword>
<proteinExistence type="predicted"/>
<organism evidence="3 4">
    <name type="scientific">Coemansia spiralis</name>
    <dbReference type="NCBI Taxonomy" id="417178"/>
    <lineage>
        <taxon>Eukaryota</taxon>
        <taxon>Fungi</taxon>
        <taxon>Fungi incertae sedis</taxon>
        <taxon>Zoopagomycota</taxon>
        <taxon>Kickxellomycotina</taxon>
        <taxon>Kickxellomycetes</taxon>
        <taxon>Kickxellales</taxon>
        <taxon>Kickxellaceae</taxon>
        <taxon>Coemansia</taxon>
    </lineage>
</organism>
<gene>
    <name evidence="3" type="ORF">GGI25_004891</name>
</gene>
<feature type="region of interest" description="Disordered" evidence="1">
    <location>
        <begin position="111"/>
        <end position="176"/>
    </location>
</feature>
<dbReference type="Proteomes" id="UP001151518">
    <property type="component" value="Unassembled WGS sequence"/>
</dbReference>
<evidence type="ECO:0000313" key="3">
    <source>
        <dbReference type="EMBL" id="KAJ2672910.1"/>
    </source>
</evidence>
<feature type="chain" id="PRO_5040764874" evidence="2">
    <location>
        <begin position="20"/>
        <end position="176"/>
    </location>
</feature>